<dbReference type="Pfam" id="PF12696">
    <property type="entry name" value="TraG-D_C"/>
    <property type="match status" value="1"/>
</dbReference>
<comment type="subcellular location">
    <subcellularLocation>
        <location evidence="1">Cell membrane</location>
        <topology evidence="1">Multi-pass membrane protein</topology>
    </subcellularLocation>
</comment>
<dbReference type="EMBL" id="BJOV01000005">
    <property type="protein sequence ID" value="GEE02417.1"/>
    <property type="molecule type" value="Genomic_DNA"/>
</dbReference>
<dbReference type="PANTHER" id="PTHR37937">
    <property type="entry name" value="CONJUGATIVE TRANSFER: DNA TRANSPORT"/>
    <property type="match status" value="1"/>
</dbReference>
<dbReference type="CDD" id="cd01127">
    <property type="entry name" value="TrwB_TraG_TraD_VirD4"/>
    <property type="match status" value="1"/>
</dbReference>
<evidence type="ECO:0000313" key="7">
    <source>
        <dbReference type="EMBL" id="GEE02417.1"/>
    </source>
</evidence>
<keyword evidence="4" id="KW-1133">Transmembrane helix</keyword>
<evidence type="ECO:0000259" key="6">
    <source>
        <dbReference type="Pfam" id="PF12696"/>
    </source>
</evidence>
<organism evidence="7 8">
    <name type="scientific">Gordonia spumicola</name>
    <dbReference type="NCBI Taxonomy" id="589161"/>
    <lineage>
        <taxon>Bacteria</taxon>
        <taxon>Bacillati</taxon>
        <taxon>Actinomycetota</taxon>
        <taxon>Actinomycetes</taxon>
        <taxon>Mycobacteriales</taxon>
        <taxon>Gordoniaceae</taxon>
        <taxon>Gordonia</taxon>
    </lineage>
</organism>
<dbReference type="GO" id="GO:0005886">
    <property type="term" value="C:plasma membrane"/>
    <property type="evidence" value="ECO:0007669"/>
    <property type="project" value="UniProtKB-SubCell"/>
</dbReference>
<dbReference type="RefSeq" id="WP_161896092.1">
    <property type="nucleotide sequence ID" value="NZ_BJOV01000005.1"/>
</dbReference>
<dbReference type="PANTHER" id="PTHR37937:SF1">
    <property type="entry name" value="CONJUGATIVE TRANSFER: DNA TRANSPORT"/>
    <property type="match status" value="1"/>
</dbReference>
<protein>
    <recommendedName>
        <fullName evidence="6">TraD/TraG TraM recognition site domain-containing protein</fullName>
    </recommendedName>
</protein>
<evidence type="ECO:0000313" key="8">
    <source>
        <dbReference type="Proteomes" id="UP000444960"/>
    </source>
</evidence>
<evidence type="ECO:0000256" key="1">
    <source>
        <dbReference type="ARBA" id="ARBA00004651"/>
    </source>
</evidence>
<evidence type="ECO:0000256" key="2">
    <source>
        <dbReference type="ARBA" id="ARBA00022475"/>
    </source>
</evidence>
<accession>A0A7I9VAP6</accession>
<keyword evidence="2" id="KW-1003">Cell membrane</keyword>
<dbReference type="InterPro" id="IPR027417">
    <property type="entry name" value="P-loop_NTPase"/>
</dbReference>
<evidence type="ECO:0000256" key="5">
    <source>
        <dbReference type="ARBA" id="ARBA00023136"/>
    </source>
</evidence>
<keyword evidence="8" id="KW-1185">Reference proteome</keyword>
<sequence length="447" mass="47211">MAYVPPPTPFGGFIDAEPAQTGPHLLVSGPSGVGKSRRVLVPAIFQWQGPAVAVSSKPDLIELALENRLNWGGKGRTYVLDLSGQVPDSMLPDGAARVVMDPTVLISDDDAAIDLAGAIIKAGTAGAGTSKGDPFWETLATAPLAALLRAAGSDGIAWARDAVGNTGADDDDTEDDEFLVPTWANAIARLTTMGSAMLAAELASAGALDAKMRDSVVITMKSALAPWWRSTVVGGEGDRAFVPAMLEHPRSTLFIVAPADGVAAGAAVGCVDAITEHWRRGQTRPAGKRLPHLLLAVDELCNTMPWPKLPVVVTEARAMGIAVLAAVQTTKQFARRYGGREGMEELQSVFPAMLLLVGADEREMLERAAWAAGRTERHKVSTDHLGKASQSSEISDVLHGADLLPKTWDQGRLLRGTRPGENPGQRTEAGLLVDLVDVSELRYEVAS</sequence>
<evidence type="ECO:0000256" key="3">
    <source>
        <dbReference type="ARBA" id="ARBA00022692"/>
    </source>
</evidence>
<dbReference type="Gene3D" id="3.40.50.300">
    <property type="entry name" value="P-loop containing nucleotide triphosphate hydrolases"/>
    <property type="match status" value="1"/>
</dbReference>
<dbReference type="InterPro" id="IPR032689">
    <property type="entry name" value="TraG-D_C"/>
</dbReference>
<dbReference type="SUPFAM" id="SSF52540">
    <property type="entry name" value="P-loop containing nucleoside triphosphate hydrolases"/>
    <property type="match status" value="1"/>
</dbReference>
<dbReference type="InterPro" id="IPR051539">
    <property type="entry name" value="T4SS-coupling_protein"/>
</dbReference>
<keyword evidence="3" id="KW-0812">Transmembrane</keyword>
<evidence type="ECO:0000256" key="4">
    <source>
        <dbReference type="ARBA" id="ARBA00022989"/>
    </source>
</evidence>
<gene>
    <name evidence="7" type="ORF">nbrc107696_28630</name>
</gene>
<name>A0A7I9VAP6_9ACTN</name>
<comment type="caution">
    <text evidence="7">The sequence shown here is derived from an EMBL/GenBank/DDBJ whole genome shotgun (WGS) entry which is preliminary data.</text>
</comment>
<proteinExistence type="predicted"/>
<dbReference type="Proteomes" id="UP000444960">
    <property type="component" value="Unassembled WGS sequence"/>
</dbReference>
<reference evidence="8" key="1">
    <citation type="submission" date="2019-06" db="EMBL/GenBank/DDBJ databases">
        <title>Gordonia isolated from sludge of a wastewater treatment plant.</title>
        <authorList>
            <person name="Tamura T."/>
            <person name="Aoyama K."/>
            <person name="Kang Y."/>
            <person name="Saito S."/>
            <person name="Akiyama N."/>
            <person name="Yazawa K."/>
            <person name="Gonoi T."/>
            <person name="Mikami Y."/>
        </authorList>
    </citation>
    <scope>NUCLEOTIDE SEQUENCE [LARGE SCALE GENOMIC DNA]</scope>
    <source>
        <strain evidence="8">NBRC 107696</strain>
    </source>
</reference>
<feature type="domain" description="TraD/TraG TraM recognition site" evidence="6">
    <location>
        <begin position="292"/>
        <end position="405"/>
    </location>
</feature>
<dbReference type="OrthoDB" id="4658601at2"/>
<keyword evidence="5" id="KW-0472">Membrane</keyword>
<dbReference type="AlphaFoldDB" id="A0A7I9VAP6"/>